<keyword evidence="2" id="KW-1185">Reference proteome</keyword>
<dbReference type="Proteomes" id="UP001154322">
    <property type="component" value="Unassembled WGS sequence"/>
</dbReference>
<organism evidence="1 2">
    <name type="scientific">Paenibacillus melissococcoides</name>
    <dbReference type="NCBI Taxonomy" id="2912268"/>
    <lineage>
        <taxon>Bacteria</taxon>
        <taxon>Bacillati</taxon>
        <taxon>Bacillota</taxon>
        <taxon>Bacilli</taxon>
        <taxon>Bacillales</taxon>
        <taxon>Paenibacillaceae</taxon>
        <taxon>Paenibacillus</taxon>
    </lineage>
</organism>
<dbReference type="EMBL" id="CALYLO010000001">
    <property type="protein sequence ID" value="CAH8243890.1"/>
    <property type="molecule type" value="Genomic_DNA"/>
</dbReference>
<sequence>MKSQIAEGVPSLHMPQLILNIDMNTFLGFADRDLLLPRMPDRLDRDGQVHTAGGLSPLAISSSAAPSDWLRCKNGLIILSTLDGLNAK</sequence>
<accession>A0ABM9FXJ9</accession>
<gene>
    <name evidence="1" type="ORF">WJ0W_001129</name>
</gene>
<name>A0ABM9FXJ9_9BACL</name>
<evidence type="ECO:0000313" key="2">
    <source>
        <dbReference type="Proteomes" id="UP001154322"/>
    </source>
</evidence>
<proteinExistence type="predicted"/>
<reference evidence="1" key="1">
    <citation type="submission" date="2022-06" db="EMBL/GenBank/DDBJ databases">
        <authorList>
            <person name="Dietemann V."/>
            <person name="Ory F."/>
            <person name="Dainat B."/>
            <person name="Oberhansli S."/>
        </authorList>
    </citation>
    <scope>NUCLEOTIDE SEQUENCE</scope>
    <source>
        <strain evidence="1">Ena-SAMPLE-TAB-26-04-2022-14:26:32:270-5432</strain>
    </source>
</reference>
<comment type="caution">
    <text evidence="1">The sequence shown here is derived from an EMBL/GenBank/DDBJ whole genome shotgun (WGS) entry which is preliminary data.</text>
</comment>
<protein>
    <submittedName>
        <fullName evidence="1">Uncharacterized protein</fullName>
    </submittedName>
</protein>
<evidence type="ECO:0000313" key="1">
    <source>
        <dbReference type="EMBL" id="CAH8243890.1"/>
    </source>
</evidence>